<keyword evidence="3" id="KW-1185">Reference proteome</keyword>
<organism evidence="2 3">
    <name type="scientific">Folsomia candida</name>
    <name type="common">Springtail</name>
    <dbReference type="NCBI Taxonomy" id="158441"/>
    <lineage>
        <taxon>Eukaryota</taxon>
        <taxon>Metazoa</taxon>
        <taxon>Ecdysozoa</taxon>
        <taxon>Arthropoda</taxon>
        <taxon>Hexapoda</taxon>
        <taxon>Collembola</taxon>
        <taxon>Entomobryomorpha</taxon>
        <taxon>Isotomoidea</taxon>
        <taxon>Isotomidae</taxon>
        <taxon>Proisotominae</taxon>
        <taxon>Folsomia</taxon>
    </lineage>
</organism>
<keyword evidence="1" id="KW-0812">Transmembrane</keyword>
<evidence type="ECO:0000313" key="3">
    <source>
        <dbReference type="Proteomes" id="UP000198287"/>
    </source>
</evidence>
<evidence type="ECO:0000313" key="2">
    <source>
        <dbReference type="EMBL" id="OXA54310.1"/>
    </source>
</evidence>
<dbReference type="AlphaFoldDB" id="A0A226EA81"/>
<proteinExistence type="predicted"/>
<keyword evidence="1" id="KW-0472">Membrane</keyword>
<feature type="transmembrane region" description="Helical" evidence="1">
    <location>
        <begin position="141"/>
        <end position="158"/>
    </location>
</feature>
<evidence type="ECO:0000256" key="1">
    <source>
        <dbReference type="SAM" id="Phobius"/>
    </source>
</evidence>
<sequence>MTVTHLILRRLTIVFTIDIIITIVKMMVWSTFYIGMGINERYQLEEGDIDDDSVFIEHNGYFKIGLCILVLASMKLLHCSSSRRKNLRSYDTAERKRYNFWSGWIVYGFCLSVVNLLATLLVAGIDSLILSGQNGEWRSPIAWTLASFEASILLNFILNRIHLCQATKNNTSNEDR</sequence>
<feature type="transmembrane region" description="Helical" evidence="1">
    <location>
        <begin position="60"/>
        <end position="77"/>
    </location>
</feature>
<dbReference type="Proteomes" id="UP000198287">
    <property type="component" value="Unassembled WGS sequence"/>
</dbReference>
<accession>A0A226EA81</accession>
<reference evidence="2 3" key="1">
    <citation type="submission" date="2015-12" db="EMBL/GenBank/DDBJ databases">
        <title>The genome of Folsomia candida.</title>
        <authorList>
            <person name="Faddeeva A."/>
            <person name="Derks M.F."/>
            <person name="Anvar Y."/>
            <person name="Smit S."/>
            <person name="Van Straalen N."/>
            <person name="Roelofs D."/>
        </authorList>
    </citation>
    <scope>NUCLEOTIDE SEQUENCE [LARGE SCALE GENOMIC DNA]</scope>
    <source>
        <strain evidence="2 3">VU population</strain>
        <tissue evidence="2">Whole body</tissue>
    </source>
</reference>
<name>A0A226EA81_FOLCA</name>
<feature type="transmembrane region" description="Helical" evidence="1">
    <location>
        <begin position="12"/>
        <end position="34"/>
    </location>
</feature>
<dbReference type="EMBL" id="LNIX01000005">
    <property type="protein sequence ID" value="OXA54310.1"/>
    <property type="molecule type" value="Genomic_DNA"/>
</dbReference>
<feature type="transmembrane region" description="Helical" evidence="1">
    <location>
        <begin position="98"/>
        <end position="121"/>
    </location>
</feature>
<comment type="caution">
    <text evidence="2">The sequence shown here is derived from an EMBL/GenBank/DDBJ whole genome shotgun (WGS) entry which is preliminary data.</text>
</comment>
<protein>
    <submittedName>
        <fullName evidence="2">Uncharacterized protein</fullName>
    </submittedName>
</protein>
<keyword evidence="1" id="KW-1133">Transmembrane helix</keyword>
<gene>
    <name evidence="2" type="ORF">Fcan01_11007</name>
</gene>